<reference evidence="1 2" key="1">
    <citation type="submission" date="2020-08" db="EMBL/GenBank/DDBJ databases">
        <title>Genomic Encyclopedia of Type Strains, Phase IV (KMG-IV): sequencing the most valuable type-strain genomes for metagenomic binning, comparative biology and taxonomic classification.</title>
        <authorList>
            <person name="Goeker M."/>
        </authorList>
    </citation>
    <scope>NUCLEOTIDE SEQUENCE [LARGE SCALE GENOMIC DNA]</scope>
    <source>
        <strain evidence="1 2">DSM 25622</strain>
    </source>
</reference>
<sequence>MSGYFDLMQVCTNGHVITDNAASLPHFRRPFCSICGESTITACPVCQASIPGEYHVPGVLVLSGATSTAPNNCANCGVAFPWRQASLASAVEILEMDLEGQDAVDAAALVPLIATENPKTELAALKLKRLMSKMTKPAYDVAIKVVSDLASETAKKMLGMKP</sequence>
<keyword evidence="2" id="KW-1185">Reference proteome</keyword>
<dbReference type="RefSeq" id="WP_184520712.1">
    <property type="nucleotide sequence ID" value="NZ_JACIJD010000019.1"/>
</dbReference>
<comment type="caution">
    <text evidence="1">The sequence shown here is derived from an EMBL/GenBank/DDBJ whole genome shotgun (WGS) entry which is preliminary data.</text>
</comment>
<dbReference type="Proteomes" id="UP000580654">
    <property type="component" value="Unassembled WGS sequence"/>
</dbReference>
<name>A0A840YGS7_9PROT</name>
<organism evidence="1 2">
    <name type="scientific">Muricoccus pecuniae</name>
    <dbReference type="NCBI Taxonomy" id="693023"/>
    <lineage>
        <taxon>Bacteria</taxon>
        <taxon>Pseudomonadati</taxon>
        <taxon>Pseudomonadota</taxon>
        <taxon>Alphaproteobacteria</taxon>
        <taxon>Acetobacterales</taxon>
        <taxon>Roseomonadaceae</taxon>
        <taxon>Muricoccus</taxon>
    </lineage>
</organism>
<dbReference type="InterPro" id="IPR016891">
    <property type="entry name" value="DUF2321"/>
</dbReference>
<proteinExistence type="predicted"/>
<evidence type="ECO:0008006" key="3">
    <source>
        <dbReference type="Google" id="ProtNLM"/>
    </source>
</evidence>
<gene>
    <name evidence="1" type="ORF">FHS87_003570</name>
</gene>
<dbReference type="AlphaFoldDB" id="A0A840YGS7"/>
<dbReference type="EMBL" id="JACIJD010000019">
    <property type="protein sequence ID" value="MBB5695511.1"/>
    <property type="molecule type" value="Genomic_DNA"/>
</dbReference>
<evidence type="ECO:0000313" key="2">
    <source>
        <dbReference type="Proteomes" id="UP000580654"/>
    </source>
</evidence>
<accession>A0A840YGS7</accession>
<dbReference type="Pfam" id="PF10083">
    <property type="entry name" value="DUF2321"/>
    <property type="match status" value="1"/>
</dbReference>
<evidence type="ECO:0000313" key="1">
    <source>
        <dbReference type="EMBL" id="MBB5695511.1"/>
    </source>
</evidence>
<protein>
    <recommendedName>
        <fullName evidence="3">DUF2321 domain-containing protein</fullName>
    </recommendedName>
</protein>